<evidence type="ECO:0000313" key="9">
    <source>
        <dbReference type="Proteomes" id="UP000278143"/>
    </source>
</evidence>
<dbReference type="GO" id="GO:0003860">
    <property type="term" value="F:3-hydroxyisobutyryl-CoA hydrolase activity"/>
    <property type="evidence" value="ECO:0007669"/>
    <property type="project" value="UniProtKB-EC"/>
</dbReference>
<dbReference type="PANTHER" id="PTHR43176:SF3">
    <property type="entry name" value="3-HYDROXYISOBUTYRYL-COA HYDROLASE, MITOCHONDRIAL"/>
    <property type="match status" value="1"/>
</dbReference>
<protein>
    <recommendedName>
        <fullName evidence="3">3-hydroxyisobutyryl-CoA hydrolase</fullName>
        <ecNumber evidence="3">3.1.2.4</ecNumber>
    </recommendedName>
    <alternativeName>
        <fullName evidence="6">3-hydroxyisobutyryl-coenzyme A hydrolase</fullName>
    </alternativeName>
</protein>
<comment type="catalytic activity">
    <reaction evidence="1">
        <text>3-hydroxy-2-methylpropanoyl-CoA + H2O = 3-hydroxy-2-methylpropanoate + CoA + H(+)</text>
        <dbReference type="Rhea" id="RHEA:20888"/>
        <dbReference type="ChEBI" id="CHEBI:11805"/>
        <dbReference type="ChEBI" id="CHEBI:15377"/>
        <dbReference type="ChEBI" id="CHEBI:15378"/>
        <dbReference type="ChEBI" id="CHEBI:57287"/>
        <dbReference type="ChEBI" id="CHEBI:57340"/>
        <dbReference type="EC" id="3.1.2.4"/>
    </reaction>
</comment>
<evidence type="ECO:0000256" key="4">
    <source>
        <dbReference type="ARBA" id="ARBA00022801"/>
    </source>
</evidence>
<dbReference type="SUPFAM" id="SSF52096">
    <property type="entry name" value="ClpP/crotonase"/>
    <property type="match status" value="1"/>
</dbReference>
<comment type="subcellular location">
    <subcellularLocation>
        <location evidence="2">Mitochondrion</location>
    </subcellularLocation>
</comment>
<keyword evidence="9" id="KW-1185">Reference proteome</keyword>
<dbReference type="PROSITE" id="PS00166">
    <property type="entry name" value="ENOYL_COA_HYDRATASE"/>
    <property type="match status" value="1"/>
</dbReference>
<proteinExistence type="predicted"/>
<keyword evidence="5" id="KW-0496">Mitochondrion</keyword>
<evidence type="ECO:0000313" key="8">
    <source>
        <dbReference type="EMBL" id="RKP25597.1"/>
    </source>
</evidence>
<dbReference type="NCBIfam" id="NF004127">
    <property type="entry name" value="PRK05617.1"/>
    <property type="match status" value="1"/>
</dbReference>
<dbReference type="Gene3D" id="3.90.226.10">
    <property type="entry name" value="2-enoyl-CoA Hydratase, Chain A, domain 1"/>
    <property type="match status" value="1"/>
</dbReference>
<organism evidence="8 9">
    <name type="scientific">Syncephalis pseudoplumigaleata</name>
    <dbReference type="NCBI Taxonomy" id="1712513"/>
    <lineage>
        <taxon>Eukaryota</taxon>
        <taxon>Fungi</taxon>
        <taxon>Fungi incertae sedis</taxon>
        <taxon>Zoopagomycota</taxon>
        <taxon>Zoopagomycotina</taxon>
        <taxon>Zoopagomycetes</taxon>
        <taxon>Zoopagales</taxon>
        <taxon>Piptocephalidaceae</taxon>
        <taxon>Syncephalis</taxon>
    </lineage>
</organism>
<dbReference type="AlphaFoldDB" id="A0A4P9YZK0"/>
<dbReference type="CDD" id="cd06558">
    <property type="entry name" value="crotonase-like"/>
    <property type="match status" value="1"/>
</dbReference>
<feature type="domain" description="Enoyl-CoA hydratase/isomerase" evidence="7">
    <location>
        <begin position="21"/>
        <end position="351"/>
    </location>
</feature>
<evidence type="ECO:0000256" key="5">
    <source>
        <dbReference type="ARBA" id="ARBA00023128"/>
    </source>
</evidence>
<dbReference type="EMBL" id="KZ989687">
    <property type="protein sequence ID" value="RKP25597.1"/>
    <property type="molecule type" value="Genomic_DNA"/>
</dbReference>
<dbReference type="PANTHER" id="PTHR43176">
    <property type="entry name" value="3-HYDROXYISOBUTYRYL-COA HYDROLASE-RELATED"/>
    <property type="match status" value="1"/>
</dbReference>
<dbReference type="FunFam" id="3.90.226.10:FF:000026">
    <property type="entry name" value="3-hydroxyisobutyryl-CoA hydrolase, mitochondrial"/>
    <property type="match status" value="1"/>
</dbReference>
<gene>
    <name evidence="8" type="ORF">SYNPS1DRAFT_32939</name>
</gene>
<dbReference type="Proteomes" id="UP000278143">
    <property type="component" value="Unassembled WGS sequence"/>
</dbReference>
<evidence type="ECO:0000256" key="3">
    <source>
        <dbReference type="ARBA" id="ARBA00011915"/>
    </source>
</evidence>
<sequence>MTSQPGQTGPEVLQHKAYGGRTFILNRPKALNALNLAMVRAMTPQLQAWDQSDLCKVIMIKSDHPKAFCSGGDTNGSCLTTAMMMWIAVIEKAKEQDVDALTFFKEEYQLNHLIATLMKPYVALINGYTMGGGVGLSVHAPFRVATEKTVFAMPETIIGFFPDVGGTFFLPRMDGETGTYLALTGHRLSGEDVIYAGIATHYVLSHRLPALEERLNELESEDLEVINMAIEEFSAEPTKATYSLGPHRAAIDRCFKFNTIHEIFAALEKEGGEWAGKTLATLRQMSPTSLQVTLSQLRAGREMTIGEALKAEYALMDADFYEGVTARLVEKREPRWSPATVEELDLESIKQRYFNDQASSTLELLTKRDYAQYPYARHTLPSEEDVRQLVLGHSAGASNVRMSAHDIVSILGREWSGRMFVRERVEEIIARCCSQDKGEGITWSAPI</sequence>
<evidence type="ECO:0000256" key="1">
    <source>
        <dbReference type="ARBA" id="ARBA00001709"/>
    </source>
</evidence>
<evidence type="ECO:0000256" key="6">
    <source>
        <dbReference type="ARBA" id="ARBA00031181"/>
    </source>
</evidence>
<dbReference type="GO" id="GO:0006574">
    <property type="term" value="P:L-valine catabolic process"/>
    <property type="evidence" value="ECO:0007669"/>
    <property type="project" value="TreeGrafter"/>
</dbReference>
<dbReference type="OrthoDB" id="1737613at2759"/>
<name>A0A4P9YZK0_9FUNG</name>
<accession>A0A4P9YZK0</accession>
<dbReference type="EC" id="3.1.2.4" evidence="3"/>
<reference evidence="9" key="1">
    <citation type="journal article" date="2018" name="Nat. Microbiol.">
        <title>Leveraging single-cell genomics to expand the fungal tree of life.</title>
        <authorList>
            <person name="Ahrendt S.R."/>
            <person name="Quandt C.A."/>
            <person name="Ciobanu D."/>
            <person name="Clum A."/>
            <person name="Salamov A."/>
            <person name="Andreopoulos B."/>
            <person name="Cheng J.F."/>
            <person name="Woyke T."/>
            <person name="Pelin A."/>
            <person name="Henrissat B."/>
            <person name="Reynolds N.K."/>
            <person name="Benny G.L."/>
            <person name="Smith M.E."/>
            <person name="James T.Y."/>
            <person name="Grigoriev I.V."/>
        </authorList>
    </citation>
    <scope>NUCLEOTIDE SEQUENCE [LARGE SCALE GENOMIC DNA]</scope>
    <source>
        <strain evidence="9">Benny S71-1</strain>
    </source>
</reference>
<evidence type="ECO:0000256" key="2">
    <source>
        <dbReference type="ARBA" id="ARBA00004173"/>
    </source>
</evidence>
<dbReference type="Pfam" id="PF16113">
    <property type="entry name" value="ECH_2"/>
    <property type="match status" value="1"/>
</dbReference>
<dbReference type="InterPro" id="IPR045004">
    <property type="entry name" value="ECH_dom"/>
</dbReference>
<keyword evidence="4" id="KW-0378">Hydrolase</keyword>
<evidence type="ECO:0000259" key="7">
    <source>
        <dbReference type="Pfam" id="PF16113"/>
    </source>
</evidence>
<dbReference type="InterPro" id="IPR032259">
    <property type="entry name" value="HIBYL-CoA-H"/>
</dbReference>
<dbReference type="InterPro" id="IPR018376">
    <property type="entry name" value="Enoyl-CoA_hyd/isom_CS"/>
</dbReference>
<dbReference type="GO" id="GO:0005739">
    <property type="term" value="C:mitochondrion"/>
    <property type="evidence" value="ECO:0007669"/>
    <property type="project" value="UniProtKB-SubCell"/>
</dbReference>
<dbReference type="InterPro" id="IPR029045">
    <property type="entry name" value="ClpP/crotonase-like_dom_sf"/>
</dbReference>